<sequence>MPLIERTEETVSPEKSSIELKPLNHPPIDPNGNGLEKPLVELNVLEKPSLEPNTLPTQPDDLAQIAISQQQLGQIKQSLGTIIDTMQQNDSLISRAANFWGELPLWQKIVGGIVLTVPTLAAGIAAHVGILLAISGVTVIAYTASGIVLDDHHTCNKNIADRLKQGIFSLADILEITIAALDKIRENLAKEIDRFRDENKRLTNTVDELGYQVESLSNQVELLIATEELLRKSKDELEHTTEQLQKTVQDNDKLLKANHDELTQVKKEYATNRTQLSEKVKELAEVRTSMSLEIQKTKLIAATLKGTVDTLSDTVIEDSEQRKGFQERLETFLKDEKSSFASIADRICKTETELSLVKSELVFVKEELNRSNERYEQLLLRQEQQVDRLEKLDIRVISSTPEASKPTSANQFGFYSPKNKPSALEKVESSAKKAPYSSI</sequence>
<proteinExistence type="predicted"/>
<feature type="coiled-coil region" evidence="1">
    <location>
        <begin position="361"/>
        <end position="392"/>
    </location>
</feature>
<evidence type="ECO:0000313" key="4">
    <source>
        <dbReference type="Proteomes" id="UP000054742"/>
    </source>
</evidence>
<feature type="region of interest" description="Disordered" evidence="2">
    <location>
        <begin position="400"/>
        <end position="439"/>
    </location>
</feature>
<keyword evidence="4" id="KW-1185">Reference proteome</keyword>
<feature type="coiled-coil region" evidence="1">
    <location>
        <begin position="178"/>
        <end position="286"/>
    </location>
</feature>
<dbReference type="Proteomes" id="UP000054742">
    <property type="component" value="Unassembled WGS sequence"/>
</dbReference>
<dbReference type="PATRIC" id="fig|29422.6.peg.1131"/>
<evidence type="ECO:0000256" key="1">
    <source>
        <dbReference type="SAM" id="Coils"/>
    </source>
</evidence>
<keyword evidence="1" id="KW-0175">Coiled coil</keyword>
<dbReference type="RefSeq" id="WP_058441163.1">
    <property type="nucleotide sequence ID" value="NZ_CAAAHU010000016.1"/>
</dbReference>
<evidence type="ECO:0000313" key="3">
    <source>
        <dbReference type="EMBL" id="KTC84860.1"/>
    </source>
</evidence>
<gene>
    <name evidence="3" type="ORF">Lbru_1075</name>
</gene>
<reference evidence="3 4" key="1">
    <citation type="submission" date="2015-11" db="EMBL/GenBank/DDBJ databases">
        <title>Genomic analysis of 38 Legionella species identifies large and diverse effector repertoires.</title>
        <authorList>
            <person name="Burstein D."/>
            <person name="Amaro F."/>
            <person name="Zusman T."/>
            <person name="Lifshitz Z."/>
            <person name="Cohen O."/>
            <person name="Gilbert J.A."/>
            <person name="Pupko T."/>
            <person name="Shuman H.A."/>
            <person name="Segal G."/>
        </authorList>
    </citation>
    <scope>NUCLEOTIDE SEQUENCE [LARGE SCALE GENOMIC DNA]</scope>
    <source>
        <strain evidence="3 4">ATCC 43878</strain>
    </source>
</reference>
<dbReference type="InterPro" id="IPR049966">
    <property type="entry name" value="T4SS_LegC2C7"/>
</dbReference>
<dbReference type="OrthoDB" id="5653033at2"/>
<organism evidence="3 4">
    <name type="scientific">Legionella brunensis</name>
    <dbReference type="NCBI Taxonomy" id="29422"/>
    <lineage>
        <taxon>Bacteria</taxon>
        <taxon>Pseudomonadati</taxon>
        <taxon>Pseudomonadota</taxon>
        <taxon>Gammaproteobacteria</taxon>
        <taxon>Legionellales</taxon>
        <taxon>Legionellaceae</taxon>
        <taxon>Legionella</taxon>
    </lineage>
</organism>
<dbReference type="STRING" id="29422.Lbru_1075"/>
<dbReference type="AlphaFoldDB" id="A0A0W0SNM4"/>
<dbReference type="NCBIfam" id="NF043058">
    <property type="entry name" value="T4SS_LegC2C7"/>
    <property type="match status" value="1"/>
</dbReference>
<dbReference type="EMBL" id="LNXV01000008">
    <property type="protein sequence ID" value="KTC84860.1"/>
    <property type="molecule type" value="Genomic_DNA"/>
</dbReference>
<protein>
    <submittedName>
        <fullName evidence="3">Inclusion membrane protein A</fullName>
    </submittedName>
</protein>
<comment type="caution">
    <text evidence="3">The sequence shown here is derived from an EMBL/GenBank/DDBJ whole genome shotgun (WGS) entry which is preliminary data.</text>
</comment>
<name>A0A0W0SNM4_9GAMM</name>
<evidence type="ECO:0000256" key="2">
    <source>
        <dbReference type="SAM" id="MobiDB-lite"/>
    </source>
</evidence>
<feature type="region of interest" description="Disordered" evidence="2">
    <location>
        <begin position="1"/>
        <end position="33"/>
    </location>
</feature>
<feature type="compositionally biased region" description="Polar residues" evidence="2">
    <location>
        <begin position="400"/>
        <end position="413"/>
    </location>
</feature>
<accession>A0A0W0SNM4</accession>